<comment type="caution">
    <text evidence="1">The sequence shown here is derived from an EMBL/GenBank/DDBJ whole genome shotgun (WGS) entry which is preliminary data.</text>
</comment>
<dbReference type="Proteomes" id="UP001160148">
    <property type="component" value="Unassembled WGS sequence"/>
</dbReference>
<reference evidence="1 2" key="1">
    <citation type="submission" date="2023-01" db="EMBL/GenBank/DDBJ databases">
        <authorList>
            <person name="Whitehead M."/>
        </authorList>
    </citation>
    <scope>NUCLEOTIDE SEQUENCE [LARGE SCALE GENOMIC DNA]</scope>
</reference>
<keyword evidence="2" id="KW-1185">Reference proteome</keyword>
<dbReference type="EMBL" id="CARXXK010000002">
    <property type="protein sequence ID" value="CAI6356697.1"/>
    <property type="molecule type" value="Genomic_DNA"/>
</dbReference>
<sequence length="64" mass="7351">MFQVRKNLTIRDQTSRGERAVNTALIRRAIEQLNEDNDVLRCLRSMGQANADYLRRQIGPPPSP</sequence>
<proteinExistence type="predicted"/>
<evidence type="ECO:0000313" key="2">
    <source>
        <dbReference type="Proteomes" id="UP001160148"/>
    </source>
</evidence>
<evidence type="ECO:0000313" key="1">
    <source>
        <dbReference type="EMBL" id="CAI6356697.1"/>
    </source>
</evidence>
<protein>
    <submittedName>
        <fullName evidence="1">Uncharacterized protein</fullName>
    </submittedName>
</protein>
<gene>
    <name evidence="1" type="ORF">MEUPH1_LOCUS12406</name>
</gene>
<dbReference type="AlphaFoldDB" id="A0AAV0WM40"/>
<accession>A0AAV0WM40</accession>
<organism evidence="1 2">
    <name type="scientific">Macrosiphum euphorbiae</name>
    <name type="common">potato aphid</name>
    <dbReference type="NCBI Taxonomy" id="13131"/>
    <lineage>
        <taxon>Eukaryota</taxon>
        <taxon>Metazoa</taxon>
        <taxon>Ecdysozoa</taxon>
        <taxon>Arthropoda</taxon>
        <taxon>Hexapoda</taxon>
        <taxon>Insecta</taxon>
        <taxon>Pterygota</taxon>
        <taxon>Neoptera</taxon>
        <taxon>Paraneoptera</taxon>
        <taxon>Hemiptera</taxon>
        <taxon>Sternorrhyncha</taxon>
        <taxon>Aphidomorpha</taxon>
        <taxon>Aphidoidea</taxon>
        <taxon>Aphididae</taxon>
        <taxon>Macrosiphini</taxon>
        <taxon>Macrosiphum</taxon>
    </lineage>
</organism>
<name>A0AAV0WM40_9HEMI</name>